<comment type="caution">
    <text evidence="3">The sequence shown here is derived from an EMBL/GenBank/DDBJ whole genome shotgun (WGS) entry which is preliminary data.</text>
</comment>
<dbReference type="Proteomes" id="UP001057291">
    <property type="component" value="Unassembled WGS sequence"/>
</dbReference>
<evidence type="ECO:0000313" key="4">
    <source>
        <dbReference type="Proteomes" id="UP001057291"/>
    </source>
</evidence>
<protein>
    <recommendedName>
        <fullName evidence="2">N-acetyltransferase domain-containing protein</fullName>
    </recommendedName>
</protein>
<organism evidence="3 4">
    <name type="scientific">Collibacillus ludicampi</name>
    <dbReference type="NCBI Taxonomy" id="2771369"/>
    <lineage>
        <taxon>Bacteria</taxon>
        <taxon>Bacillati</taxon>
        <taxon>Bacillota</taxon>
        <taxon>Bacilli</taxon>
        <taxon>Bacillales</taxon>
        <taxon>Alicyclobacillaceae</taxon>
        <taxon>Collibacillus</taxon>
    </lineage>
</organism>
<dbReference type="Pfam" id="PF00583">
    <property type="entry name" value="Acetyltransf_1"/>
    <property type="match status" value="1"/>
</dbReference>
<accession>A0AAV4LFG0</accession>
<dbReference type="CDD" id="cd04301">
    <property type="entry name" value="NAT_SF"/>
    <property type="match status" value="1"/>
</dbReference>
<dbReference type="InterPro" id="IPR000182">
    <property type="entry name" value="GNAT_dom"/>
</dbReference>
<dbReference type="EMBL" id="BOQE01000001">
    <property type="protein sequence ID" value="GIM46466.1"/>
    <property type="molecule type" value="Genomic_DNA"/>
</dbReference>
<dbReference type="PANTHER" id="PTHR13947">
    <property type="entry name" value="GNAT FAMILY N-ACETYLTRANSFERASE"/>
    <property type="match status" value="1"/>
</dbReference>
<reference evidence="3" key="1">
    <citation type="journal article" date="2023" name="Int. J. Syst. Evol. Microbiol.">
        <title>Collibacillus ludicampi gen. nov., sp. nov., a new soil bacterium of the family Alicyclobacillaceae.</title>
        <authorList>
            <person name="Jojima T."/>
            <person name="Ioku Y."/>
            <person name="Fukuta Y."/>
            <person name="Shirasaka N."/>
            <person name="Matsumura Y."/>
            <person name="Mori M."/>
        </authorList>
    </citation>
    <scope>NUCLEOTIDE SEQUENCE</scope>
    <source>
        <strain evidence="3">TP075</strain>
    </source>
</reference>
<dbReference type="AlphaFoldDB" id="A0AAV4LFG0"/>
<dbReference type="PROSITE" id="PS51186">
    <property type="entry name" value="GNAT"/>
    <property type="match status" value="1"/>
</dbReference>
<evidence type="ECO:0000256" key="1">
    <source>
        <dbReference type="ARBA" id="ARBA00022679"/>
    </source>
</evidence>
<keyword evidence="4" id="KW-1185">Reference proteome</keyword>
<dbReference type="RefSeq" id="WP_282199565.1">
    <property type="nucleotide sequence ID" value="NZ_BOQE01000001.1"/>
</dbReference>
<evidence type="ECO:0000259" key="2">
    <source>
        <dbReference type="PROSITE" id="PS51186"/>
    </source>
</evidence>
<gene>
    <name evidence="3" type="ORF">DNHGIG_20150</name>
</gene>
<feature type="domain" description="N-acetyltransferase" evidence="2">
    <location>
        <begin position="12"/>
        <end position="175"/>
    </location>
</feature>
<keyword evidence="1" id="KW-0808">Transferase</keyword>
<sequence>MRTLTLDHGEEIVIRRWELEDIPGLYRVMNGVFQEGKMMLDHNLPFSIEDMYEEWHMQNPANQATWVALSKEKGVIGWLRCDRRTLPIMQHAATLWMGLEESYRGQRIGRELIRESFEWAKSQGIERLELGVRGSNLQAQALYKKMGFREEGRKVRAIKTENGYEDDIWMCTFVGEQDGEENLQANVAAGRKKKLRANWAKKQMKRNRTR</sequence>
<name>A0AAV4LFG0_9BACL</name>
<dbReference type="InterPro" id="IPR016181">
    <property type="entry name" value="Acyl_CoA_acyltransferase"/>
</dbReference>
<evidence type="ECO:0000313" key="3">
    <source>
        <dbReference type="EMBL" id="GIM46466.1"/>
    </source>
</evidence>
<dbReference type="GO" id="GO:0008080">
    <property type="term" value="F:N-acetyltransferase activity"/>
    <property type="evidence" value="ECO:0007669"/>
    <property type="project" value="InterPro"/>
</dbReference>
<dbReference type="InterPro" id="IPR050769">
    <property type="entry name" value="NAT_camello-type"/>
</dbReference>
<dbReference type="SUPFAM" id="SSF55729">
    <property type="entry name" value="Acyl-CoA N-acyltransferases (Nat)"/>
    <property type="match status" value="1"/>
</dbReference>
<proteinExistence type="predicted"/>
<dbReference type="Gene3D" id="3.40.630.30">
    <property type="match status" value="1"/>
</dbReference>
<dbReference type="PANTHER" id="PTHR13947:SF37">
    <property type="entry name" value="LD18367P"/>
    <property type="match status" value="1"/>
</dbReference>